<feature type="domain" description="Cytochrome c-552/4" evidence="1">
    <location>
        <begin position="52"/>
        <end position="135"/>
    </location>
</feature>
<dbReference type="Pfam" id="PF13435">
    <property type="entry name" value="Cytochrome_C554"/>
    <property type="match status" value="1"/>
</dbReference>
<dbReference type="EMBL" id="JAQOUE010000002">
    <property type="protein sequence ID" value="MDT7044145.1"/>
    <property type="molecule type" value="Genomic_DNA"/>
</dbReference>
<dbReference type="InterPro" id="IPR023155">
    <property type="entry name" value="Cyt_c-552/4"/>
</dbReference>
<organism evidence="2 3">
    <name type="scientific">Candidatus Nitronereus thalassa</name>
    <dbReference type="NCBI Taxonomy" id="3020898"/>
    <lineage>
        <taxon>Bacteria</taxon>
        <taxon>Pseudomonadati</taxon>
        <taxon>Nitrospirota</taxon>
        <taxon>Nitrospiria</taxon>
        <taxon>Nitrospirales</taxon>
        <taxon>Nitrospiraceae</taxon>
        <taxon>Candidatus Nitronereus</taxon>
    </lineage>
</organism>
<keyword evidence="3" id="KW-1185">Reference proteome</keyword>
<dbReference type="Gene3D" id="1.10.1130.10">
    <property type="entry name" value="Flavocytochrome C3, Chain A"/>
    <property type="match status" value="1"/>
</dbReference>
<comment type="caution">
    <text evidence="2">The sequence shown here is derived from an EMBL/GenBank/DDBJ whole genome shotgun (WGS) entry which is preliminary data.</text>
</comment>
<dbReference type="Proteomes" id="UP001250932">
    <property type="component" value="Unassembled WGS sequence"/>
</dbReference>
<sequence>MPKLLPSLRWILGLPVVIAVASLALGLPHAETLAAKKSPDKPLEKAFPHSQKCKRCHLRVFEEWEASAQSRSIISAPFRVSLERYRATTSDKEGSMCFRCHAPSVLEYPDHAGVFIKEIESGDPKLDGVGCAQCHLISEVDPNQHPPHPTYQLDRTVFGSYKNPEENLAHQSVQLPLYSQSQFCVTCHENLPGFEKILPKLLGAWEESKTQKAGKNCQSCHMPEEFGESANGERNRKIANHSFPGRFGKVRADAVKLEVETEVKGQTSEVKVTIQSLVPHNLPLPHPGWSRVEIDLTILGKNLRKVYTEQRYYERVFGDKDGNPTVFDFEAVKVLKENVLTPEEKRVENFTFPTPKDAPSMDVIVTLTYAPIHGDEEFVKEVEQRAALGKKDRAFKPVQIVRFKENVKLTGQE</sequence>
<dbReference type="SUPFAM" id="SSF48695">
    <property type="entry name" value="Multiheme cytochromes"/>
    <property type="match status" value="1"/>
</dbReference>
<gene>
    <name evidence="2" type="ORF">PPG34_17475</name>
</gene>
<evidence type="ECO:0000313" key="3">
    <source>
        <dbReference type="Proteomes" id="UP001250932"/>
    </source>
</evidence>
<reference evidence="2 3" key="1">
    <citation type="journal article" date="2023" name="ISME J.">
        <title>Cultivation and genomic characterization of novel and ubiquitous marine nitrite-oxidizing bacteria from the Nitrospirales.</title>
        <authorList>
            <person name="Mueller A.J."/>
            <person name="Daebeler A."/>
            <person name="Herbold C.W."/>
            <person name="Kirkegaard R.H."/>
            <person name="Daims H."/>
        </authorList>
    </citation>
    <scope>NUCLEOTIDE SEQUENCE [LARGE SCALE GENOMIC DNA]</scope>
    <source>
        <strain evidence="2 3">EB</strain>
    </source>
</reference>
<accession>A0ABU3KCJ8</accession>
<proteinExistence type="predicted"/>
<protein>
    <submittedName>
        <fullName evidence="2">Multiheme c-type cytochrome</fullName>
    </submittedName>
</protein>
<dbReference type="RefSeq" id="WP_313834731.1">
    <property type="nucleotide sequence ID" value="NZ_JAQOUE010000002.1"/>
</dbReference>
<evidence type="ECO:0000313" key="2">
    <source>
        <dbReference type="EMBL" id="MDT7044145.1"/>
    </source>
</evidence>
<evidence type="ECO:0000259" key="1">
    <source>
        <dbReference type="Pfam" id="PF13435"/>
    </source>
</evidence>
<name>A0ABU3KCJ8_9BACT</name>
<dbReference type="InterPro" id="IPR036280">
    <property type="entry name" value="Multihaem_cyt_sf"/>
</dbReference>